<evidence type="ECO:0000256" key="9">
    <source>
        <dbReference type="ARBA" id="ARBA00022840"/>
    </source>
</evidence>
<keyword evidence="5" id="KW-0808">Transferase</keyword>
<accession>A0AAW1LX59</accession>
<evidence type="ECO:0000256" key="13">
    <source>
        <dbReference type="ARBA" id="ARBA00048967"/>
    </source>
</evidence>
<sequence>MGNVTSYVKYGASSPHLQLIASQDREKIKRNNVNLSGIVCTIGPASTNEDILVEMMRAGMRIARLNFSHGSHAEHADRIKTIRRAMKLYQDRYNHPCPLGIALDTKGPEIRTGIIEQGETSKVELKEGSFVKITPKPQYKEKCNDKIIYIDYQILLQKIKVGQEIYIDDGKIILKSVAVEHDFVECKVVNGGLLGSKKGVALPGVQIDLPVISDQDKEDLKFAIDHDIDSVQIDLPVISDQDKEDLKFAIDHDIDIIFASFIKNTQDIKQIRDALGDRGRNILIVAKIESEEVLKKGEMLMDRSAGCC</sequence>
<reference evidence="15 16" key="1">
    <citation type="journal article" date="2024" name="BMC Genomics">
        <title>De novo assembly and annotation of Popillia japonica's genome with initial clues to its potential as an invasive pest.</title>
        <authorList>
            <person name="Cucini C."/>
            <person name="Boschi S."/>
            <person name="Funari R."/>
            <person name="Cardaioli E."/>
            <person name="Iannotti N."/>
            <person name="Marturano G."/>
            <person name="Paoli F."/>
            <person name="Bruttini M."/>
            <person name="Carapelli A."/>
            <person name="Frati F."/>
            <person name="Nardi F."/>
        </authorList>
    </citation>
    <scope>NUCLEOTIDE SEQUENCE [LARGE SCALE GENOMIC DNA]</scope>
    <source>
        <strain evidence="15">DMR45628</strain>
    </source>
</reference>
<comment type="cofactor">
    <cofactor evidence="1">
        <name>K(+)</name>
        <dbReference type="ChEBI" id="CHEBI:29103"/>
    </cofactor>
</comment>
<keyword evidence="11" id="KW-0324">Glycolysis</keyword>
<dbReference type="GO" id="GO:0000287">
    <property type="term" value="F:magnesium ion binding"/>
    <property type="evidence" value="ECO:0007669"/>
    <property type="project" value="InterPro"/>
</dbReference>
<evidence type="ECO:0000259" key="14">
    <source>
        <dbReference type="Pfam" id="PF00224"/>
    </source>
</evidence>
<dbReference type="InterPro" id="IPR001697">
    <property type="entry name" value="Pyr_Knase"/>
</dbReference>
<dbReference type="PANTHER" id="PTHR11817">
    <property type="entry name" value="PYRUVATE KINASE"/>
    <property type="match status" value="1"/>
</dbReference>
<keyword evidence="8 15" id="KW-0418">Kinase</keyword>
<evidence type="ECO:0000256" key="10">
    <source>
        <dbReference type="ARBA" id="ARBA00022842"/>
    </source>
</evidence>
<evidence type="ECO:0000313" key="15">
    <source>
        <dbReference type="EMBL" id="KAK9738570.1"/>
    </source>
</evidence>
<keyword evidence="10" id="KW-0460">Magnesium</keyword>
<dbReference type="GO" id="GO:0005524">
    <property type="term" value="F:ATP binding"/>
    <property type="evidence" value="ECO:0007669"/>
    <property type="project" value="UniProtKB-KW"/>
</dbReference>
<dbReference type="FunFam" id="2.40.33.10:FF:000001">
    <property type="entry name" value="Pyruvate kinase"/>
    <property type="match status" value="1"/>
</dbReference>
<evidence type="ECO:0000256" key="8">
    <source>
        <dbReference type="ARBA" id="ARBA00022777"/>
    </source>
</evidence>
<keyword evidence="12 15" id="KW-0670">Pyruvate</keyword>
<dbReference type="GO" id="GO:0030955">
    <property type="term" value="F:potassium ion binding"/>
    <property type="evidence" value="ECO:0007669"/>
    <property type="project" value="InterPro"/>
</dbReference>
<evidence type="ECO:0000256" key="7">
    <source>
        <dbReference type="ARBA" id="ARBA00022741"/>
    </source>
</evidence>
<organism evidence="15 16">
    <name type="scientific">Popillia japonica</name>
    <name type="common">Japanese beetle</name>
    <dbReference type="NCBI Taxonomy" id="7064"/>
    <lineage>
        <taxon>Eukaryota</taxon>
        <taxon>Metazoa</taxon>
        <taxon>Ecdysozoa</taxon>
        <taxon>Arthropoda</taxon>
        <taxon>Hexapoda</taxon>
        <taxon>Insecta</taxon>
        <taxon>Pterygota</taxon>
        <taxon>Neoptera</taxon>
        <taxon>Endopterygota</taxon>
        <taxon>Coleoptera</taxon>
        <taxon>Polyphaga</taxon>
        <taxon>Scarabaeiformia</taxon>
        <taxon>Scarabaeidae</taxon>
        <taxon>Rutelinae</taxon>
        <taxon>Popillia</taxon>
    </lineage>
</organism>
<dbReference type="Pfam" id="PF00224">
    <property type="entry name" value="PK"/>
    <property type="match status" value="1"/>
</dbReference>
<dbReference type="InterPro" id="IPR015813">
    <property type="entry name" value="Pyrv/PenolPyrv_kinase-like_dom"/>
</dbReference>
<dbReference type="InterPro" id="IPR015793">
    <property type="entry name" value="Pyrv_Knase_brl"/>
</dbReference>
<dbReference type="EMBL" id="JASPKY010000085">
    <property type="protein sequence ID" value="KAK9738570.1"/>
    <property type="molecule type" value="Genomic_DNA"/>
</dbReference>
<keyword evidence="16" id="KW-1185">Reference proteome</keyword>
<dbReference type="SUPFAM" id="SSF51621">
    <property type="entry name" value="Phosphoenolpyruvate/pyruvate domain"/>
    <property type="match status" value="1"/>
</dbReference>
<dbReference type="GO" id="GO:0004743">
    <property type="term" value="F:pyruvate kinase activity"/>
    <property type="evidence" value="ECO:0007669"/>
    <property type="project" value="UniProtKB-EC"/>
</dbReference>
<evidence type="ECO:0000256" key="12">
    <source>
        <dbReference type="ARBA" id="ARBA00023317"/>
    </source>
</evidence>
<dbReference type="AlphaFoldDB" id="A0AAW1LX59"/>
<name>A0AAW1LX59_POPJA</name>
<feature type="domain" description="Pyruvate kinase barrel" evidence="14">
    <location>
        <begin position="36"/>
        <end position="231"/>
    </location>
</feature>
<evidence type="ECO:0000256" key="4">
    <source>
        <dbReference type="ARBA" id="ARBA00012142"/>
    </source>
</evidence>
<evidence type="ECO:0000313" key="16">
    <source>
        <dbReference type="Proteomes" id="UP001458880"/>
    </source>
</evidence>
<dbReference type="EC" id="2.7.1.40" evidence="4"/>
<dbReference type="Gene3D" id="3.20.20.60">
    <property type="entry name" value="Phosphoenolpyruvate-binding domains"/>
    <property type="match status" value="2"/>
</dbReference>
<keyword evidence="6" id="KW-0479">Metal-binding</keyword>
<comment type="catalytic activity">
    <reaction evidence="13">
        <text>pyruvate + ATP = phosphoenolpyruvate + ADP + H(+)</text>
        <dbReference type="Rhea" id="RHEA:18157"/>
        <dbReference type="ChEBI" id="CHEBI:15361"/>
        <dbReference type="ChEBI" id="CHEBI:15378"/>
        <dbReference type="ChEBI" id="CHEBI:30616"/>
        <dbReference type="ChEBI" id="CHEBI:58702"/>
        <dbReference type="ChEBI" id="CHEBI:456216"/>
        <dbReference type="EC" id="2.7.1.40"/>
    </reaction>
    <physiologicalReaction direction="right-to-left" evidence="13">
        <dbReference type="Rhea" id="RHEA:18159"/>
    </physiologicalReaction>
</comment>
<dbReference type="Gene3D" id="2.40.33.10">
    <property type="entry name" value="PK beta-barrel domain-like"/>
    <property type="match status" value="1"/>
</dbReference>
<keyword evidence="7" id="KW-0547">Nucleotide-binding</keyword>
<dbReference type="InterPro" id="IPR011037">
    <property type="entry name" value="Pyrv_Knase-like_insert_dom_sf"/>
</dbReference>
<evidence type="ECO:0000256" key="5">
    <source>
        <dbReference type="ARBA" id="ARBA00022679"/>
    </source>
</evidence>
<keyword evidence="9" id="KW-0067">ATP-binding</keyword>
<gene>
    <name evidence="15" type="ORF">QE152_g9798</name>
</gene>
<comment type="similarity">
    <text evidence="3">Belongs to the pyruvate kinase family.</text>
</comment>
<dbReference type="Proteomes" id="UP001458880">
    <property type="component" value="Unassembled WGS sequence"/>
</dbReference>
<evidence type="ECO:0000256" key="11">
    <source>
        <dbReference type="ARBA" id="ARBA00023152"/>
    </source>
</evidence>
<dbReference type="InterPro" id="IPR015806">
    <property type="entry name" value="Pyrv_Knase_insert_dom_sf"/>
</dbReference>
<dbReference type="GO" id="GO:0016301">
    <property type="term" value="F:kinase activity"/>
    <property type="evidence" value="ECO:0007669"/>
    <property type="project" value="UniProtKB-KW"/>
</dbReference>
<comment type="caution">
    <text evidence="15">The sequence shown here is derived from an EMBL/GenBank/DDBJ whole genome shotgun (WGS) entry which is preliminary data.</text>
</comment>
<protein>
    <recommendedName>
        <fullName evidence="4">pyruvate kinase</fullName>
        <ecNumber evidence="4">2.7.1.40</ecNumber>
    </recommendedName>
</protein>
<dbReference type="InterPro" id="IPR040442">
    <property type="entry name" value="Pyrv_kinase-like_dom_sf"/>
</dbReference>
<dbReference type="SUPFAM" id="SSF50800">
    <property type="entry name" value="PK beta-barrel domain-like"/>
    <property type="match status" value="1"/>
</dbReference>
<evidence type="ECO:0000256" key="1">
    <source>
        <dbReference type="ARBA" id="ARBA00001958"/>
    </source>
</evidence>
<evidence type="ECO:0000256" key="3">
    <source>
        <dbReference type="ARBA" id="ARBA00008663"/>
    </source>
</evidence>
<evidence type="ECO:0000256" key="6">
    <source>
        <dbReference type="ARBA" id="ARBA00022723"/>
    </source>
</evidence>
<comment type="pathway">
    <text evidence="2">Carbohydrate degradation; glycolysis; pyruvate from D-glyceraldehyde 3-phosphate: step 5/5.</text>
</comment>
<evidence type="ECO:0000256" key="2">
    <source>
        <dbReference type="ARBA" id="ARBA00004997"/>
    </source>
</evidence>
<proteinExistence type="inferred from homology"/>